<evidence type="ECO:0000313" key="4">
    <source>
        <dbReference type="Proteomes" id="UP000248079"/>
    </source>
</evidence>
<dbReference type="InterPro" id="IPR029058">
    <property type="entry name" value="AB_hydrolase_fold"/>
</dbReference>
<dbReference type="SUPFAM" id="SSF53474">
    <property type="entry name" value="alpha/beta-Hydrolases"/>
    <property type="match status" value="1"/>
</dbReference>
<evidence type="ECO:0000313" key="3">
    <source>
        <dbReference type="EMBL" id="PXY02346.1"/>
    </source>
</evidence>
<reference evidence="3 4" key="1">
    <citation type="submission" date="2018-05" db="EMBL/GenBank/DDBJ databases">
        <title>Marinifilum breve JC075T sp. nov., a marine bacterium isolated from Yongle Blue Hole in the South China Sea.</title>
        <authorList>
            <person name="Fu T."/>
        </authorList>
    </citation>
    <scope>NUCLEOTIDE SEQUENCE [LARGE SCALE GENOMIC DNA]</scope>
    <source>
        <strain evidence="3 4">JC075</strain>
    </source>
</reference>
<dbReference type="InterPro" id="IPR049492">
    <property type="entry name" value="BD-FAE-like_dom"/>
</dbReference>
<feature type="domain" description="BD-FAE-like" evidence="2">
    <location>
        <begin position="99"/>
        <end position="318"/>
    </location>
</feature>
<keyword evidence="4" id="KW-1185">Reference proteome</keyword>
<name>A0A2V4A173_9BACT</name>
<gene>
    <name evidence="3" type="ORF">DF185_06775</name>
</gene>
<accession>A0A2V4A173</accession>
<dbReference type="PANTHER" id="PTHR48081">
    <property type="entry name" value="AB HYDROLASE SUPERFAMILY PROTEIN C4A8.06C"/>
    <property type="match status" value="1"/>
</dbReference>
<dbReference type="Pfam" id="PF20434">
    <property type="entry name" value="BD-FAE"/>
    <property type="match status" value="1"/>
</dbReference>
<proteinExistence type="predicted"/>
<dbReference type="AlphaFoldDB" id="A0A2V4A173"/>
<dbReference type="EMBL" id="QFLI01000002">
    <property type="protein sequence ID" value="PXY02346.1"/>
    <property type="molecule type" value="Genomic_DNA"/>
</dbReference>
<sequence>MANNVANKFRIRFKKEIKILSSVGGALALQKPLDRLRKLKFKRMKKIAVLVIALIVSGVSFAQENPFLKSFSWNHSAEKIEFVYKKLEGHEIKANAFLPETKGLHPVLIYFHGGGFIFGNRDRGLHKELRDKLLAAGYVVISADYRLAPETKLDQIMSDVLDMLEWVRKNGLEQFNINTNQIAVAGGSAGGYLALTSGFKKETAPNAIIDISAPTGFASEDIQMGDLSVLKQAGPYDIVKDSIVSYGDYDTRMQLCRFLIKNKLGIYLTFGFDPNKEPEKLKKYTLVDNIKADYPPTLILHAKNDRAVEFKQVEDFYKFMKETNVKTELYLVENSNELLRQNPQAINKIIEFLNLELR</sequence>
<keyword evidence="1" id="KW-0378">Hydrolase</keyword>
<organism evidence="3 4">
    <name type="scientific">Marinifilum breve</name>
    <dbReference type="NCBI Taxonomy" id="2184082"/>
    <lineage>
        <taxon>Bacteria</taxon>
        <taxon>Pseudomonadati</taxon>
        <taxon>Bacteroidota</taxon>
        <taxon>Bacteroidia</taxon>
        <taxon>Marinilabiliales</taxon>
        <taxon>Marinifilaceae</taxon>
    </lineage>
</organism>
<dbReference type="InterPro" id="IPR050300">
    <property type="entry name" value="GDXG_lipolytic_enzyme"/>
</dbReference>
<protein>
    <recommendedName>
        <fullName evidence="2">BD-FAE-like domain-containing protein</fullName>
    </recommendedName>
</protein>
<evidence type="ECO:0000259" key="2">
    <source>
        <dbReference type="Pfam" id="PF20434"/>
    </source>
</evidence>
<comment type="caution">
    <text evidence="3">The sequence shown here is derived from an EMBL/GenBank/DDBJ whole genome shotgun (WGS) entry which is preliminary data.</text>
</comment>
<dbReference type="Gene3D" id="3.40.50.1820">
    <property type="entry name" value="alpha/beta hydrolase"/>
    <property type="match status" value="1"/>
</dbReference>
<evidence type="ECO:0000256" key="1">
    <source>
        <dbReference type="ARBA" id="ARBA00022801"/>
    </source>
</evidence>
<dbReference type="Proteomes" id="UP000248079">
    <property type="component" value="Unassembled WGS sequence"/>
</dbReference>
<dbReference type="GO" id="GO:0016787">
    <property type="term" value="F:hydrolase activity"/>
    <property type="evidence" value="ECO:0007669"/>
    <property type="project" value="UniProtKB-KW"/>
</dbReference>